<evidence type="ECO:0000256" key="2">
    <source>
        <dbReference type="ARBA" id="ARBA00022692"/>
    </source>
</evidence>
<dbReference type="RefSeq" id="WP_013135416.1">
    <property type="nucleotide sequence ID" value="NC_014166.1"/>
</dbReference>
<feature type="transmembrane region" description="Helical" evidence="6">
    <location>
        <begin position="48"/>
        <end position="65"/>
    </location>
</feature>
<dbReference type="STRING" id="572480.Arnit_1617"/>
<reference evidence="9 10" key="1">
    <citation type="journal article" date="2010" name="Stand. Genomic Sci.">
        <title>Complete genome sequence of Arcobacter nitrofigilis type strain (CI).</title>
        <authorList>
            <person name="Pati A."/>
            <person name="Gronow S."/>
            <person name="Lapidus A."/>
            <person name="Copeland A."/>
            <person name="Glavina Del Rio T."/>
            <person name="Nolan M."/>
            <person name="Lucas S."/>
            <person name="Tice H."/>
            <person name="Cheng J.F."/>
            <person name="Han C."/>
            <person name="Chertkov O."/>
            <person name="Bruce D."/>
            <person name="Tapia R."/>
            <person name="Goodwin L."/>
            <person name="Pitluck S."/>
            <person name="Liolios K."/>
            <person name="Ivanova N."/>
            <person name="Mavromatis K."/>
            <person name="Chen A."/>
            <person name="Palaniappan K."/>
            <person name="Land M."/>
            <person name="Hauser L."/>
            <person name="Chang Y.J."/>
            <person name="Jeffries C.D."/>
            <person name="Detter J.C."/>
            <person name="Rohde M."/>
            <person name="Goker M."/>
            <person name="Bristow J."/>
            <person name="Eisen J.A."/>
            <person name="Markowitz V."/>
            <person name="Hugenholtz P."/>
            <person name="Klenk H.P."/>
            <person name="Kyrpides N.C."/>
        </authorList>
    </citation>
    <scope>NUCLEOTIDE SEQUENCE [LARGE SCALE GENOMIC DNA]</scope>
    <source>
        <strain evidence="10">ATCC 33309 / DSM 7299 / CCUG 15893 / LMG 7604 / NCTC 12251 / CI</strain>
    </source>
</reference>
<evidence type="ECO:0000256" key="5">
    <source>
        <dbReference type="ARBA" id="ARBA00023136"/>
    </source>
</evidence>
<dbReference type="HOGENOM" id="CLU_008710_0_0_7"/>
<evidence type="ECO:0000313" key="9">
    <source>
        <dbReference type="EMBL" id="ADG93271.1"/>
    </source>
</evidence>
<keyword evidence="4 6" id="KW-1133">Transmembrane helix</keyword>
<dbReference type="GO" id="GO:0020037">
    <property type="term" value="F:heme binding"/>
    <property type="evidence" value="ECO:0007669"/>
    <property type="project" value="InterPro"/>
</dbReference>
<dbReference type="PANTHER" id="PTHR30071">
    <property type="entry name" value="HEME EXPORTER PROTEIN C"/>
    <property type="match status" value="1"/>
</dbReference>
<keyword evidence="3" id="KW-0201">Cytochrome c-type biogenesis</keyword>
<feature type="transmembrane region" description="Helical" evidence="6">
    <location>
        <begin position="914"/>
        <end position="931"/>
    </location>
</feature>
<evidence type="ECO:0000313" key="10">
    <source>
        <dbReference type="Proteomes" id="UP000000939"/>
    </source>
</evidence>
<name>D5UZQ2_ARCNC</name>
<dbReference type="InterPro" id="IPR002541">
    <property type="entry name" value="Cyt_c_assembly"/>
</dbReference>
<keyword evidence="5 6" id="KW-0472">Membrane</keyword>
<dbReference type="eggNOG" id="COG0755">
    <property type="taxonomic scope" value="Bacteria"/>
</dbReference>
<feature type="domain" description="ResB-like" evidence="8">
    <location>
        <begin position="214"/>
        <end position="308"/>
    </location>
</feature>
<organism evidence="9 10">
    <name type="scientific">Arcobacter nitrofigilis (strain ATCC 33309 / DSM 7299 / CCUG 15893 / LMG 7604 / NCTC 12251 / CI)</name>
    <name type="common">Campylobacter nitrofigilis</name>
    <dbReference type="NCBI Taxonomy" id="572480"/>
    <lineage>
        <taxon>Bacteria</taxon>
        <taxon>Pseudomonadati</taxon>
        <taxon>Campylobacterota</taxon>
        <taxon>Epsilonproteobacteria</taxon>
        <taxon>Campylobacterales</taxon>
        <taxon>Arcobacteraceae</taxon>
        <taxon>Arcobacter</taxon>
    </lineage>
</organism>
<dbReference type="OrthoDB" id="9814290at2"/>
<dbReference type="GO" id="GO:0017004">
    <property type="term" value="P:cytochrome complex assembly"/>
    <property type="evidence" value="ECO:0007669"/>
    <property type="project" value="UniProtKB-KW"/>
</dbReference>
<feature type="transmembrane region" description="Helical" evidence="6">
    <location>
        <begin position="7"/>
        <end position="28"/>
    </location>
</feature>
<dbReference type="EMBL" id="CP001999">
    <property type="protein sequence ID" value="ADG93271.1"/>
    <property type="molecule type" value="Genomic_DNA"/>
</dbReference>
<dbReference type="KEGG" id="ant:Arnit_1617"/>
<keyword evidence="2 6" id="KW-0812">Transmembrane</keyword>
<comment type="subcellular location">
    <subcellularLocation>
        <location evidence="1">Membrane</location>
        <topology evidence="1">Multi-pass membrane protein</topology>
    </subcellularLocation>
</comment>
<feature type="domain" description="Cytochrome c assembly protein" evidence="7">
    <location>
        <begin position="700"/>
        <end position="902"/>
    </location>
</feature>
<sequence precursor="true">MNKILDILFSFKTTLTLLALLAVGAGVATFIENDYGTSTARVLVYDNLWYEAVLVLTSVNLMGIIYKRKMWRQKAKFLFHSSFVLILIGAAVTRFAGYEGIMQIREGQTQDLMYSLNPYLQIQIKQKDGSSFYKEYPLEFAASTLRKGMDDGYNTGLVEYFAQKLNNFDYDLKFNNKNLNLKYIDYTVSKKGKAEMGILSVDLTLNGVTKTVRLPGKRGQKGFPKIEDFGDTIVTLEYGSKLLKLPFSIKLNDFQLDRYPGSMSPSSYASEVTVNEENGKSYDYRIFMNRTLHQGNFLFFQSSYDPDEKGTVLSVNNDPGKWPTYAGYFFLTLGLILNLFSKQSRFWILANKLKNKNFASLLLALSLSFAASNLHAEEQQTTTQTPQTQHQVVVKEYKNPKEYMDMLKKDSSAVANKFGTLTVQSNAGRMKPVDTLDREILLKLSGKTSMFDLSADQIVLGMISRPEIWRDVKMIKITTPRLKKFLGVDSSRKYIAFSEVFKDGKYILANEINKAITTKPSDRGTYEKDVIRVDERLNIAYMTYNANLLNIFPNPNDTKSSKWLNPVDAMQNLQGRAQQAVETMIRGFINTIIIEDWENAGKYLDFIYSYQRKVGGNIIPSERQISNEILFNKIDIFPKLTLAYLLVGFILLVTSFVVVFNPKIQPKKTTLVAFVVLAILFAAHTFGMGFRWVISGHAPWTNTYESLLYISWSAVFAGVVFFRKSLLALSAAVIVAAIFMFTAHLTSIDPQITNLVPVLKSYWLTIHVSVLTASYGFFGLSAIIGFMTLILFIFRKNRPHLDETIKHITYINEMSLIIGLSAITIGNFLGGIWANESWGRYWGWDPKETWAYVSIVVYAIVIHLRFVKSLNNPFVLTTASVLAFSTILMTYFGVNFYLSGMHSYATGDPVPIPMWVYVVTTFVFITIAAAYKNRDLKA</sequence>
<feature type="domain" description="ResB-like" evidence="8">
    <location>
        <begin position="68"/>
        <end position="113"/>
    </location>
</feature>
<evidence type="ECO:0000256" key="6">
    <source>
        <dbReference type="SAM" id="Phobius"/>
    </source>
</evidence>
<feature type="transmembrane region" description="Helical" evidence="6">
    <location>
        <begin position="849"/>
        <end position="867"/>
    </location>
</feature>
<dbReference type="Pfam" id="PF05140">
    <property type="entry name" value="ResB"/>
    <property type="match status" value="3"/>
</dbReference>
<protein>
    <submittedName>
        <fullName evidence="9">Cytochrome c assembly protein</fullName>
    </submittedName>
</protein>
<evidence type="ECO:0000259" key="8">
    <source>
        <dbReference type="Pfam" id="PF05140"/>
    </source>
</evidence>
<dbReference type="InterPro" id="IPR045062">
    <property type="entry name" value="Cyt_c_biogenesis_CcsA/CcmC"/>
</dbReference>
<evidence type="ECO:0000256" key="1">
    <source>
        <dbReference type="ARBA" id="ARBA00004141"/>
    </source>
</evidence>
<feature type="transmembrane region" description="Helical" evidence="6">
    <location>
        <begin position="727"/>
        <end position="746"/>
    </location>
</feature>
<feature type="transmembrane region" description="Helical" evidence="6">
    <location>
        <begin position="672"/>
        <end position="694"/>
    </location>
</feature>
<feature type="domain" description="ResB-like" evidence="8">
    <location>
        <begin position="310"/>
        <end position="351"/>
    </location>
</feature>
<accession>D5UZQ2</accession>
<dbReference type="GO" id="GO:0005886">
    <property type="term" value="C:plasma membrane"/>
    <property type="evidence" value="ECO:0007669"/>
    <property type="project" value="TreeGrafter"/>
</dbReference>
<evidence type="ECO:0000256" key="4">
    <source>
        <dbReference type="ARBA" id="ARBA00022989"/>
    </source>
</evidence>
<gene>
    <name evidence="9" type="ordered locus">Arnit_1617</name>
</gene>
<dbReference type="Proteomes" id="UP000000939">
    <property type="component" value="Chromosome"/>
</dbReference>
<feature type="transmembrane region" description="Helical" evidence="6">
    <location>
        <begin position="642"/>
        <end position="660"/>
    </location>
</feature>
<feature type="transmembrane region" description="Helical" evidence="6">
    <location>
        <begin position="874"/>
        <end position="894"/>
    </location>
</feature>
<keyword evidence="10" id="KW-1185">Reference proteome</keyword>
<evidence type="ECO:0000259" key="7">
    <source>
        <dbReference type="Pfam" id="PF01578"/>
    </source>
</evidence>
<dbReference type="AlphaFoldDB" id="D5UZQ2"/>
<dbReference type="Pfam" id="PF01578">
    <property type="entry name" value="Cytochrom_C_asm"/>
    <property type="match status" value="1"/>
</dbReference>
<feature type="transmembrane region" description="Helical" evidence="6">
    <location>
        <begin position="77"/>
        <end position="96"/>
    </location>
</feature>
<dbReference type="InterPro" id="IPR007816">
    <property type="entry name" value="ResB-like_domain"/>
</dbReference>
<feature type="transmembrane region" description="Helical" evidence="6">
    <location>
        <begin position="766"/>
        <end position="794"/>
    </location>
</feature>
<dbReference type="PANTHER" id="PTHR30071:SF1">
    <property type="entry name" value="CYTOCHROME B_B6 PROTEIN-RELATED"/>
    <property type="match status" value="1"/>
</dbReference>
<proteinExistence type="predicted"/>
<dbReference type="eggNOG" id="COG1333">
    <property type="taxonomic scope" value="Bacteria"/>
</dbReference>
<feature type="transmembrane region" description="Helical" evidence="6">
    <location>
        <begin position="706"/>
        <end position="722"/>
    </location>
</feature>
<evidence type="ECO:0000256" key="3">
    <source>
        <dbReference type="ARBA" id="ARBA00022748"/>
    </source>
</evidence>
<feature type="transmembrane region" description="Helical" evidence="6">
    <location>
        <begin position="815"/>
        <end position="834"/>
    </location>
</feature>